<dbReference type="EMBL" id="BQKE01000001">
    <property type="protein sequence ID" value="GJM60942.1"/>
    <property type="molecule type" value="Genomic_DNA"/>
</dbReference>
<gene>
    <name evidence="1" type="ORF">PEDI_14940</name>
</gene>
<proteinExistence type="predicted"/>
<dbReference type="RefSeq" id="WP_338236585.1">
    <property type="nucleotide sequence ID" value="NZ_BQKE01000001.1"/>
</dbReference>
<protein>
    <submittedName>
        <fullName evidence="1">Uncharacterized protein</fullName>
    </submittedName>
</protein>
<reference evidence="1 2" key="1">
    <citation type="submission" date="2021-12" db="EMBL/GenBank/DDBJ databases">
        <title>Genome sequencing of bacteria with rrn-lacking chromosome and rrn-plasmid.</title>
        <authorList>
            <person name="Anda M."/>
            <person name="Iwasaki W."/>
        </authorList>
    </citation>
    <scope>NUCLEOTIDE SEQUENCE [LARGE SCALE GENOMIC DNA]</scope>
    <source>
        <strain evidence="1 2">NBRC 15940</strain>
    </source>
</reference>
<sequence>MQFSKGLAFLTKMPSTIVCDNQTYDWVTTQRYLEVRTPFLLVGKKEVEHFLVMAFDLAAQYQGIVSHS</sequence>
<dbReference type="Proteomes" id="UP001310022">
    <property type="component" value="Unassembled WGS sequence"/>
</dbReference>
<accession>A0AAN5AJJ8</accession>
<comment type="caution">
    <text evidence="1">The sequence shown here is derived from an EMBL/GenBank/DDBJ whole genome shotgun (WGS) entry which is preliminary data.</text>
</comment>
<dbReference type="AlphaFoldDB" id="A0AAN5AJJ8"/>
<evidence type="ECO:0000313" key="2">
    <source>
        <dbReference type="Proteomes" id="UP001310022"/>
    </source>
</evidence>
<organism evidence="1 2">
    <name type="scientific">Persicobacter diffluens</name>
    <dbReference type="NCBI Taxonomy" id="981"/>
    <lineage>
        <taxon>Bacteria</taxon>
        <taxon>Pseudomonadati</taxon>
        <taxon>Bacteroidota</taxon>
        <taxon>Cytophagia</taxon>
        <taxon>Cytophagales</taxon>
        <taxon>Persicobacteraceae</taxon>
        <taxon>Persicobacter</taxon>
    </lineage>
</organism>
<keyword evidence="2" id="KW-1185">Reference proteome</keyword>
<name>A0AAN5AJJ8_9BACT</name>
<evidence type="ECO:0000313" key="1">
    <source>
        <dbReference type="EMBL" id="GJM60942.1"/>
    </source>
</evidence>